<feature type="compositionally biased region" description="Basic and acidic residues" evidence="3">
    <location>
        <begin position="1"/>
        <end position="25"/>
    </location>
</feature>
<dbReference type="SMART" id="SM00823">
    <property type="entry name" value="PKS_PP"/>
    <property type="match status" value="1"/>
</dbReference>
<dbReference type="PANTHER" id="PTHR45527:SF1">
    <property type="entry name" value="FATTY ACID SYNTHASE"/>
    <property type="match status" value="1"/>
</dbReference>
<organism evidence="5 6">
    <name type="scientific">Streptomyces paludis</name>
    <dbReference type="NCBI Taxonomy" id="2282738"/>
    <lineage>
        <taxon>Bacteria</taxon>
        <taxon>Bacillati</taxon>
        <taxon>Actinomycetota</taxon>
        <taxon>Actinomycetes</taxon>
        <taxon>Kitasatosporales</taxon>
        <taxon>Streptomycetaceae</taxon>
        <taxon>Streptomyces</taxon>
    </lineage>
</organism>
<sequence>MTVSVDRHGEPRDAAPGRDKEKIVTEQHAPAQGTGNHEAVLRIAADVLKVPRITEADSFYDFGGTSLQAMRICARIGKELGVRVTPETLFECDTFAEVVAAIDV</sequence>
<dbReference type="GO" id="GO:0005737">
    <property type="term" value="C:cytoplasm"/>
    <property type="evidence" value="ECO:0007669"/>
    <property type="project" value="TreeGrafter"/>
</dbReference>
<dbReference type="GO" id="GO:0044550">
    <property type="term" value="P:secondary metabolite biosynthetic process"/>
    <property type="evidence" value="ECO:0007669"/>
    <property type="project" value="TreeGrafter"/>
</dbReference>
<dbReference type="GO" id="GO:0017000">
    <property type="term" value="P:antibiotic biosynthetic process"/>
    <property type="evidence" value="ECO:0007669"/>
    <property type="project" value="UniProtKB-ARBA"/>
</dbReference>
<dbReference type="InterPro" id="IPR020806">
    <property type="entry name" value="PKS_PP-bd"/>
</dbReference>
<keyword evidence="6" id="KW-1185">Reference proteome</keyword>
<evidence type="ECO:0000313" key="6">
    <source>
        <dbReference type="Proteomes" id="UP000253868"/>
    </source>
</evidence>
<dbReference type="Gene3D" id="1.10.1200.10">
    <property type="entry name" value="ACP-like"/>
    <property type="match status" value="1"/>
</dbReference>
<gene>
    <name evidence="5" type="ORF">DVK44_32115</name>
</gene>
<dbReference type="AlphaFoldDB" id="A0A345HY14"/>
<evidence type="ECO:0000259" key="4">
    <source>
        <dbReference type="PROSITE" id="PS50075"/>
    </source>
</evidence>
<protein>
    <submittedName>
        <fullName evidence="5">Acyl carrier protein</fullName>
    </submittedName>
</protein>
<accession>A0A345HY14</accession>
<dbReference type="GO" id="GO:0031177">
    <property type="term" value="F:phosphopantetheine binding"/>
    <property type="evidence" value="ECO:0007669"/>
    <property type="project" value="InterPro"/>
</dbReference>
<name>A0A345HY14_9ACTN</name>
<keyword evidence="1" id="KW-0596">Phosphopantetheine</keyword>
<dbReference type="Pfam" id="PF00550">
    <property type="entry name" value="PP-binding"/>
    <property type="match status" value="1"/>
</dbReference>
<feature type="region of interest" description="Disordered" evidence="3">
    <location>
        <begin position="1"/>
        <end position="36"/>
    </location>
</feature>
<dbReference type="PANTHER" id="PTHR45527">
    <property type="entry name" value="NONRIBOSOMAL PEPTIDE SYNTHETASE"/>
    <property type="match status" value="1"/>
</dbReference>
<reference evidence="6" key="1">
    <citation type="submission" date="2018-07" db="EMBL/GenBank/DDBJ databases">
        <authorList>
            <person name="Zhao J."/>
        </authorList>
    </citation>
    <scope>NUCLEOTIDE SEQUENCE [LARGE SCALE GENOMIC DNA]</scope>
    <source>
        <strain evidence="6">GSSD-12</strain>
    </source>
</reference>
<feature type="domain" description="Carrier" evidence="4">
    <location>
        <begin position="31"/>
        <end position="104"/>
    </location>
</feature>
<evidence type="ECO:0000256" key="3">
    <source>
        <dbReference type="SAM" id="MobiDB-lite"/>
    </source>
</evidence>
<evidence type="ECO:0000313" key="5">
    <source>
        <dbReference type="EMBL" id="AXG81588.1"/>
    </source>
</evidence>
<dbReference type="KEGG" id="spad:DVK44_32115"/>
<dbReference type="SUPFAM" id="SSF47336">
    <property type="entry name" value="ACP-like"/>
    <property type="match status" value="1"/>
</dbReference>
<dbReference type="PROSITE" id="PS50075">
    <property type="entry name" value="CARRIER"/>
    <property type="match status" value="1"/>
</dbReference>
<dbReference type="Proteomes" id="UP000253868">
    <property type="component" value="Chromosome"/>
</dbReference>
<proteinExistence type="predicted"/>
<dbReference type="InterPro" id="IPR036736">
    <property type="entry name" value="ACP-like_sf"/>
</dbReference>
<dbReference type="OrthoDB" id="2085352at2"/>
<keyword evidence="2" id="KW-0597">Phosphoprotein</keyword>
<dbReference type="GO" id="GO:0043041">
    <property type="term" value="P:amino acid activation for nonribosomal peptide biosynthetic process"/>
    <property type="evidence" value="ECO:0007669"/>
    <property type="project" value="TreeGrafter"/>
</dbReference>
<dbReference type="EMBL" id="CP031194">
    <property type="protein sequence ID" value="AXG81588.1"/>
    <property type="molecule type" value="Genomic_DNA"/>
</dbReference>
<dbReference type="InterPro" id="IPR009081">
    <property type="entry name" value="PP-bd_ACP"/>
</dbReference>
<evidence type="ECO:0000256" key="2">
    <source>
        <dbReference type="ARBA" id="ARBA00022553"/>
    </source>
</evidence>
<evidence type="ECO:0000256" key="1">
    <source>
        <dbReference type="ARBA" id="ARBA00022450"/>
    </source>
</evidence>